<reference evidence="2" key="1">
    <citation type="journal article" date="2023" name="Mol. Phylogenet. Evol.">
        <title>Genome-scale phylogeny and comparative genomics of the fungal order Sordariales.</title>
        <authorList>
            <person name="Hensen N."/>
            <person name="Bonometti L."/>
            <person name="Westerberg I."/>
            <person name="Brannstrom I.O."/>
            <person name="Guillou S."/>
            <person name="Cros-Aarteil S."/>
            <person name="Calhoun S."/>
            <person name="Haridas S."/>
            <person name="Kuo A."/>
            <person name="Mondo S."/>
            <person name="Pangilinan J."/>
            <person name="Riley R."/>
            <person name="LaButti K."/>
            <person name="Andreopoulos B."/>
            <person name="Lipzen A."/>
            <person name="Chen C."/>
            <person name="Yan M."/>
            <person name="Daum C."/>
            <person name="Ng V."/>
            <person name="Clum A."/>
            <person name="Steindorff A."/>
            <person name="Ohm R.A."/>
            <person name="Martin F."/>
            <person name="Silar P."/>
            <person name="Natvig D.O."/>
            <person name="Lalanne C."/>
            <person name="Gautier V."/>
            <person name="Ament-Velasquez S.L."/>
            <person name="Kruys A."/>
            <person name="Hutchinson M.I."/>
            <person name="Powell A.J."/>
            <person name="Barry K."/>
            <person name="Miller A.N."/>
            <person name="Grigoriev I.V."/>
            <person name="Debuchy R."/>
            <person name="Gladieux P."/>
            <person name="Hiltunen Thoren M."/>
            <person name="Johannesson H."/>
        </authorList>
    </citation>
    <scope>NUCLEOTIDE SEQUENCE</scope>
    <source>
        <strain evidence="2">CBS 508.74</strain>
    </source>
</reference>
<sequence>MSSRENRATATSTSGKVVAQTEGTGLGTSPSSTVSYEEQTDYTTSSGKEVHIREEQDETGVFRHREVEIRPDGSQHVHRVYENPNKGTRLEIEKEFSG</sequence>
<feature type="compositionally biased region" description="Basic and acidic residues" evidence="1">
    <location>
        <begin position="48"/>
        <end position="60"/>
    </location>
</feature>
<name>A0AAN6QNA9_9PEZI</name>
<keyword evidence="3" id="KW-1185">Reference proteome</keyword>
<protein>
    <submittedName>
        <fullName evidence="2">Uncharacterized protein</fullName>
    </submittedName>
</protein>
<accession>A0AAN6QNA9</accession>
<organism evidence="2 3">
    <name type="scientific">Canariomyces notabilis</name>
    <dbReference type="NCBI Taxonomy" id="2074819"/>
    <lineage>
        <taxon>Eukaryota</taxon>
        <taxon>Fungi</taxon>
        <taxon>Dikarya</taxon>
        <taxon>Ascomycota</taxon>
        <taxon>Pezizomycotina</taxon>
        <taxon>Sordariomycetes</taxon>
        <taxon>Sordariomycetidae</taxon>
        <taxon>Sordariales</taxon>
        <taxon>Chaetomiaceae</taxon>
        <taxon>Canariomyces</taxon>
    </lineage>
</organism>
<dbReference type="RefSeq" id="XP_064667386.1">
    <property type="nucleotide sequence ID" value="XM_064815807.1"/>
</dbReference>
<feature type="compositionally biased region" description="Polar residues" evidence="1">
    <location>
        <begin position="8"/>
        <end position="47"/>
    </location>
</feature>
<dbReference type="EMBL" id="MU853354">
    <property type="protein sequence ID" value="KAK4109816.1"/>
    <property type="molecule type" value="Genomic_DNA"/>
</dbReference>
<feature type="region of interest" description="Disordered" evidence="1">
    <location>
        <begin position="1"/>
        <end position="60"/>
    </location>
</feature>
<gene>
    <name evidence="2" type="ORF">N656DRAFT_782677</name>
</gene>
<evidence type="ECO:0000313" key="2">
    <source>
        <dbReference type="EMBL" id="KAK4109816.1"/>
    </source>
</evidence>
<dbReference type="GeneID" id="89939932"/>
<evidence type="ECO:0000256" key="1">
    <source>
        <dbReference type="SAM" id="MobiDB-lite"/>
    </source>
</evidence>
<dbReference type="Proteomes" id="UP001302812">
    <property type="component" value="Unassembled WGS sequence"/>
</dbReference>
<dbReference type="AlphaFoldDB" id="A0AAN6QNA9"/>
<proteinExistence type="predicted"/>
<evidence type="ECO:0000313" key="3">
    <source>
        <dbReference type="Proteomes" id="UP001302812"/>
    </source>
</evidence>
<reference evidence="2" key="2">
    <citation type="submission" date="2023-05" db="EMBL/GenBank/DDBJ databases">
        <authorList>
            <consortium name="Lawrence Berkeley National Laboratory"/>
            <person name="Steindorff A."/>
            <person name="Hensen N."/>
            <person name="Bonometti L."/>
            <person name="Westerberg I."/>
            <person name="Brannstrom I.O."/>
            <person name="Guillou S."/>
            <person name="Cros-Aarteil S."/>
            <person name="Calhoun S."/>
            <person name="Haridas S."/>
            <person name="Kuo A."/>
            <person name="Mondo S."/>
            <person name="Pangilinan J."/>
            <person name="Riley R."/>
            <person name="Labutti K."/>
            <person name="Andreopoulos B."/>
            <person name="Lipzen A."/>
            <person name="Chen C."/>
            <person name="Yanf M."/>
            <person name="Daum C."/>
            <person name="Ng V."/>
            <person name="Clum A."/>
            <person name="Ohm R."/>
            <person name="Martin F."/>
            <person name="Silar P."/>
            <person name="Natvig D."/>
            <person name="Lalanne C."/>
            <person name="Gautier V."/>
            <person name="Ament-Velasquez S.L."/>
            <person name="Kruys A."/>
            <person name="Hutchinson M.I."/>
            <person name="Powell A.J."/>
            <person name="Barry K."/>
            <person name="Miller A.N."/>
            <person name="Grigoriev I.V."/>
            <person name="Debuchy R."/>
            <person name="Gladieux P."/>
            <person name="Thoren M.H."/>
            <person name="Johannesson H."/>
        </authorList>
    </citation>
    <scope>NUCLEOTIDE SEQUENCE</scope>
    <source>
        <strain evidence="2">CBS 508.74</strain>
    </source>
</reference>
<comment type="caution">
    <text evidence="2">The sequence shown here is derived from an EMBL/GenBank/DDBJ whole genome shotgun (WGS) entry which is preliminary data.</text>
</comment>